<dbReference type="Pfam" id="PF22484">
    <property type="entry name" value="DUF6986"/>
    <property type="match status" value="1"/>
</dbReference>
<dbReference type="SUPFAM" id="SSF51621">
    <property type="entry name" value="Phosphoenolpyruvate/pyruvate domain"/>
    <property type="match status" value="1"/>
</dbReference>
<dbReference type="GO" id="GO:0000287">
    <property type="term" value="F:magnesium ion binding"/>
    <property type="evidence" value="ECO:0007669"/>
    <property type="project" value="TreeGrafter"/>
</dbReference>
<dbReference type="Proteomes" id="UP000249091">
    <property type="component" value="Chromosome 1"/>
</dbReference>
<dbReference type="PANTHER" id="PTHR32308:SF10">
    <property type="entry name" value="CITRATE LYASE SUBUNIT BETA"/>
    <property type="match status" value="1"/>
</dbReference>
<dbReference type="InterPro" id="IPR040442">
    <property type="entry name" value="Pyrv_kinase-like_dom_sf"/>
</dbReference>
<name>A0A2X4X4S7_9NOCA</name>
<evidence type="ECO:0000256" key="1">
    <source>
        <dbReference type="ARBA" id="ARBA00001946"/>
    </source>
</evidence>
<comment type="cofactor">
    <cofactor evidence="1">
        <name>Mg(2+)</name>
        <dbReference type="ChEBI" id="CHEBI:18420"/>
    </cofactor>
</comment>
<dbReference type="InterPro" id="IPR015813">
    <property type="entry name" value="Pyrv/PenolPyrv_kinase-like_dom"/>
</dbReference>
<keyword evidence="4" id="KW-0456">Lyase</keyword>
<gene>
    <name evidence="4" type="ORF">NCTC10994_02773</name>
</gene>
<dbReference type="InterPro" id="IPR054255">
    <property type="entry name" value="DUF6986"/>
</dbReference>
<dbReference type="AlphaFoldDB" id="A0A2X4X4S7"/>
<dbReference type="Gene3D" id="3.20.20.60">
    <property type="entry name" value="Phosphoenolpyruvate-binding domains"/>
    <property type="match status" value="1"/>
</dbReference>
<accession>A0A2X4X4S7</accession>
<dbReference type="GO" id="GO:0006107">
    <property type="term" value="P:oxaloacetate metabolic process"/>
    <property type="evidence" value="ECO:0007669"/>
    <property type="project" value="TreeGrafter"/>
</dbReference>
<evidence type="ECO:0000256" key="3">
    <source>
        <dbReference type="ARBA" id="ARBA00022842"/>
    </source>
</evidence>
<evidence type="ECO:0000256" key="2">
    <source>
        <dbReference type="ARBA" id="ARBA00022723"/>
    </source>
</evidence>
<dbReference type="STRING" id="1219011.GCA_001895045_02440"/>
<dbReference type="EMBL" id="LS483468">
    <property type="protein sequence ID" value="SQI34465.1"/>
    <property type="molecule type" value="Genomic_DNA"/>
</dbReference>
<protein>
    <submittedName>
        <fullName evidence="4">Citrate lyase beta subunit</fullName>
    </submittedName>
</protein>
<organism evidence="4 5">
    <name type="scientific">Rhodococcus coprophilus</name>
    <dbReference type="NCBI Taxonomy" id="38310"/>
    <lineage>
        <taxon>Bacteria</taxon>
        <taxon>Bacillati</taxon>
        <taxon>Actinomycetota</taxon>
        <taxon>Actinomycetes</taxon>
        <taxon>Mycobacteriales</taxon>
        <taxon>Nocardiaceae</taxon>
        <taxon>Rhodococcus</taxon>
    </lineage>
</organism>
<keyword evidence="3" id="KW-0460">Magnesium</keyword>
<evidence type="ECO:0000313" key="4">
    <source>
        <dbReference type="EMBL" id="SQI34465.1"/>
    </source>
</evidence>
<keyword evidence="5" id="KW-1185">Reference proteome</keyword>
<proteinExistence type="predicted"/>
<sequence>MADGRERLLDSLDVALGAVDARYAAAYPGLRAERQPVHTVYVPVDRYDADTVRSWGAQAQDTFSRYVSGAEDLADIVGIEPTLAREVLPLVEAKLAAEPIEDLRIDFEDGFPQAGIAPGGRDADEDAHLVRAARALRATPNPTPFSGIRVKCLEPAVRARAVRTMDMFLAEIADNGSLPAGFVVTLPKVTASEQVAAMVTVCEYLESNHGLTTPLRFEIQIETPQSVCGPDGTAQVASMIHAAQGRCSGLHYGTYDYSAACGIAAEYQAMDHPVADHAKATMQVAAAGTGVLLSDGSTNRLPVGAADEIRAAWSLHARLVDRSLRRGFYQGWDLHPAQLPTRYAATFAFYRRSFESAAARISTYLARTEGGFLDEPATVRALASFLHRGLECGALTDSEVRERAGVTPGRLGELAGFTRQEGHFE</sequence>
<evidence type="ECO:0000313" key="5">
    <source>
        <dbReference type="Proteomes" id="UP000249091"/>
    </source>
</evidence>
<reference evidence="4 5" key="1">
    <citation type="submission" date="2018-06" db="EMBL/GenBank/DDBJ databases">
        <authorList>
            <consortium name="Pathogen Informatics"/>
            <person name="Doyle S."/>
        </authorList>
    </citation>
    <scope>NUCLEOTIDE SEQUENCE [LARGE SCALE GENOMIC DNA]</scope>
    <source>
        <strain evidence="4 5">NCTC10994</strain>
    </source>
</reference>
<keyword evidence="2" id="KW-0479">Metal-binding</keyword>
<dbReference type="KEGG" id="rcr:NCTC10994_02773"/>
<dbReference type="PANTHER" id="PTHR32308">
    <property type="entry name" value="LYASE BETA SUBUNIT, PUTATIVE (AFU_ORTHOLOGUE AFUA_4G13030)-RELATED"/>
    <property type="match status" value="1"/>
</dbReference>
<dbReference type="RefSeq" id="WP_072700864.1">
    <property type="nucleotide sequence ID" value="NZ_JAFBBL010000001.1"/>
</dbReference>
<dbReference type="GO" id="GO:0016829">
    <property type="term" value="F:lyase activity"/>
    <property type="evidence" value="ECO:0007669"/>
    <property type="project" value="UniProtKB-KW"/>
</dbReference>